<name>M3A6R5_9PROT</name>
<dbReference type="PATRIC" id="fig|1244869.3.peg.3622"/>
<evidence type="ECO:0000313" key="1">
    <source>
        <dbReference type="EMBL" id="EME68498.1"/>
    </source>
</evidence>
<dbReference type="RefSeq" id="WP_008620332.1">
    <property type="nucleotide sequence ID" value="NZ_AONQ01000063.1"/>
</dbReference>
<evidence type="ECO:0000313" key="2">
    <source>
        <dbReference type="Proteomes" id="UP000011744"/>
    </source>
</evidence>
<dbReference type="AlphaFoldDB" id="M3A6R5"/>
<comment type="caution">
    <text evidence="1">The sequence shown here is derived from an EMBL/GenBank/DDBJ whole genome shotgun (WGS) entry which is preliminary data.</text>
</comment>
<dbReference type="EMBL" id="AONQ01000063">
    <property type="protein sequence ID" value="EME68498.1"/>
    <property type="molecule type" value="Genomic_DNA"/>
</dbReference>
<proteinExistence type="predicted"/>
<reference evidence="1 2" key="1">
    <citation type="journal article" date="2014" name="Genome Announc.">
        <title>Draft Genome Sequence of Magnetospirillum sp. Strain SO-1, a Freshwater Magnetotactic Bacterium Isolated from the Ol'khovka River, Russia.</title>
        <authorList>
            <person name="Grouzdev D.S."/>
            <person name="Dziuba M.V."/>
            <person name="Sukhacheva M.S."/>
            <person name="Mardanov A.V."/>
            <person name="Beletskiy A.V."/>
            <person name="Kuznetsov B.B."/>
            <person name="Skryabin K.G."/>
        </authorList>
    </citation>
    <scope>NUCLEOTIDE SEQUENCE [LARGE SCALE GENOMIC DNA]</scope>
    <source>
        <strain evidence="1 2">SO-1</strain>
    </source>
</reference>
<dbReference type="OrthoDB" id="9181385at2"/>
<protein>
    <submittedName>
        <fullName evidence="1">Peptidase</fullName>
    </submittedName>
</protein>
<dbReference type="eggNOG" id="ENOG5033AB5">
    <property type="taxonomic scope" value="Bacteria"/>
</dbReference>
<gene>
    <name evidence="1" type="ORF">H261_18110</name>
</gene>
<accession>M3A6R5</accession>
<dbReference type="Proteomes" id="UP000011744">
    <property type="component" value="Unassembled WGS sequence"/>
</dbReference>
<organism evidence="1 2">
    <name type="scientific">Paramagnetospirillum caucaseum</name>
    <dbReference type="NCBI Taxonomy" id="1244869"/>
    <lineage>
        <taxon>Bacteria</taxon>
        <taxon>Pseudomonadati</taxon>
        <taxon>Pseudomonadota</taxon>
        <taxon>Alphaproteobacteria</taxon>
        <taxon>Rhodospirillales</taxon>
        <taxon>Magnetospirillaceae</taxon>
        <taxon>Paramagnetospirillum</taxon>
    </lineage>
</organism>
<dbReference type="STRING" id="1244869.H261_18110"/>
<keyword evidence="2" id="KW-1185">Reference proteome</keyword>
<sequence length="64" mass="7220">MIFRNPRGGLELGCNECGCRWFDRQTNTCYECGSAIPVEEIQAYQEALAQFHKEKGITVNAPQP</sequence>